<keyword evidence="4" id="KW-0862">Zinc</keyword>
<dbReference type="AlphaFoldDB" id="A0AAD9MJD5"/>
<evidence type="ECO:0000313" key="7">
    <source>
        <dbReference type="EMBL" id="KAK2076380.1"/>
    </source>
</evidence>
<evidence type="ECO:0000256" key="2">
    <source>
        <dbReference type="ARBA" id="ARBA00022723"/>
    </source>
</evidence>
<keyword evidence="3 5" id="KW-0863">Zinc-finger</keyword>
<dbReference type="GO" id="GO:0008270">
    <property type="term" value="F:zinc ion binding"/>
    <property type="evidence" value="ECO:0007669"/>
    <property type="project" value="UniProtKB-KW"/>
</dbReference>
<dbReference type="SMART" id="SM00154">
    <property type="entry name" value="ZnF_AN1"/>
    <property type="match status" value="1"/>
</dbReference>
<dbReference type="SUPFAM" id="SSF118310">
    <property type="entry name" value="AN1-like Zinc finger"/>
    <property type="match status" value="1"/>
</dbReference>
<dbReference type="Gene3D" id="4.10.1110.10">
    <property type="entry name" value="AN1-like Zinc finger"/>
    <property type="match status" value="1"/>
</dbReference>
<gene>
    <name evidence="7" type="ORF">QBZ16_000905</name>
</gene>
<dbReference type="PANTHER" id="PTHR10634:SF149">
    <property type="entry name" value="AN1-TYPE DOMAIN-CONTAINING PROTEIN-RELATED"/>
    <property type="match status" value="1"/>
</dbReference>
<dbReference type="Proteomes" id="UP001255856">
    <property type="component" value="Unassembled WGS sequence"/>
</dbReference>
<organism evidence="7 8">
    <name type="scientific">Prototheca wickerhamii</name>
    <dbReference type="NCBI Taxonomy" id="3111"/>
    <lineage>
        <taxon>Eukaryota</taxon>
        <taxon>Viridiplantae</taxon>
        <taxon>Chlorophyta</taxon>
        <taxon>core chlorophytes</taxon>
        <taxon>Trebouxiophyceae</taxon>
        <taxon>Chlorellales</taxon>
        <taxon>Chlorellaceae</taxon>
        <taxon>Prototheca</taxon>
    </lineage>
</organism>
<feature type="domain" description="AN1-type" evidence="6">
    <location>
        <begin position="2"/>
        <end position="48"/>
    </location>
</feature>
<dbReference type="PANTHER" id="PTHR10634">
    <property type="entry name" value="AN1-TYPE ZINC FINGER PROTEIN"/>
    <property type="match status" value="1"/>
</dbReference>
<protein>
    <recommendedName>
        <fullName evidence="6">AN1-type domain-containing protein</fullName>
    </recommendedName>
</protein>
<dbReference type="Pfam" id="PF01428">
    <property type="entry name" value="zf-AN1"/>
    <property type="match status" value="1"/>
</dbReference>
<sequence length="68" mass="7512">MEANRSRCFGCNKRVGLLGFECRCGYVFCAGHRHAADHACSFDYASMDKARLASQNPVVAASKLENRL</sequence>
<proteinExistence type="predicted"/>
<comment type="caution">
    <text evidence="7">The sequence shown here is derived from an EMBL/GenBank/DDBJ whole genome shotgun (WGS) entry which is preliminary data.</text>
</comment>
<keyword evidence="2" id="KW-0479">Metal-binding</keyword>
<accession>A0AAD9MJD5</accession>
<dbReference type="InterPro" id="IPR000058">
    <property type="entry name" value="Znf_AN1"/>
</dbReference>
<evidence type="ECO:0000259" key="6">
    <source>
        <dbReference type="PROSITE" id="PS51039"/>
    </source>
</evidence>
<dbReference type="EMBL" id="JASFZW010000010">
    <property type="protein sequence ID" value="KAK2076380.1"/>
    <property type="molecule type" value="Genomic_DNA"/>
</dbReference>
<reference evidence="7" key="1">
    <citation type="submission" date="2021-01" db="EMBL/GenBank/DDBJ databases">
        <authorList>
            <person name="Eckstrom K.M.E."/>
        </authorList>
    </citation>
    <scope>NUCLEOTIDE SEQUENCE</scope>
    <source>
        <strain evidence="7">UVCC 0001</strain>
    </source>
</reference>
<dbReference type="InterPro" id="IPR050652">
    <property type="entry name" value="AN1_A20_ZnFinger"/>
</dbReference>
<evidence type="ECO:0000256" key="5">
    <source>
        <dbReference type="PROSITE-ProRule" id="PRU00449"/>
    </source>
</evidence>
<evidence type="ECO:0000256" key="1">
    <source>
        <dbReference type="ARBA" id="ARBA00003732"/>
    </source>
</evidence>
<evidence type="ECO:0000313" key="8">
    <source>
        <dbReference type="Proteomes" id="UP001255856"/>
    </source>
</evidence>
<dbReference type="PROSITE" id="PS51039">
    <property type="entry name" value="ZF_AN1"/>
    <property type="match status" value="1"/>
</dbReference>
<name>A0AAD9MJD5_PROWI</name>
<comment type="function">
    <text evidence="1">May be involved in environmental stress response.</text>
</comment>
<dbReference type="InterPro" id="IPR035896">
    <property type="entry name" value="AN1-like_Znf"/>
</dbReference>
<keyword evidence="8" id="KW-1185">Reference proteome</keyword>
<evidence type="ECO:0000256" key="3">
    <source>
        <dbReference type="ARBA" id="ARBA00022771"/>
    </source>
</evidence>
<evidence type="ECO:0000256" key="4">
    <source>
        <dbReference type="ARBA" id="ARBA00022833"/>
    </source>
</evidence>